<feature type="domain" description="Activator of Hsp90 ATPase homologue 1/2-like C-terminal" evidence="3">
    <location>
        <begin position="77"/>
        <end position="163"/>
    </location>
</feature>
<sequence>MARALPAVLGGPAGRTGHRAGARPAHGPRRSTNDPRQEGPPVSDRDDGLAEPTPRLLHRRIAAGDARVAVFDRVYAAPIDDVWDACTNPDRLARWYVPVRGDLRLGGRFEQAMMGSGEIVECEPPRHLRVSLGGGADEIELRLTEAGPGATALELQHATTIAEHTIGGQVFDAIFCMGGGYYPRLLALDRHLRRALPDGYDPLVMHENPAMRPAIERGSSAMAALLAATASRARD</sequence>
<dbReference type="Pfam" id="PF08327">
    <property type="entry name" value="AHSA1"/>
    <property type="match status" value="1"/>
</dbReference>
<keyword evidence="5" id="KW-1185">Reference proteome</keyword>
<proteinExistence type="inferred from homology"/>
<dbReference type="Proteomes" id="UP000321805">
    <property type="component" value="Chromosome"/>
</dbReference>
<dbReference type="InterPro" id="IPR023393">
    <property type="entry name" value="START-like_dom_sf"/>
</dbReference>
<feature type="compositionally biased region" description="Basic and acidic residues" evidence="2">
    <location>
        <begin position="31"/>
        <end position="48"/>
    </location>
</feature>
<evidence type="ECO:0000259" key="3">
    <source>
        <dbReference type="Pfam" id="PF08327"/>
    </source>
</evidence>
<protein>
    <recommendedName>
        <fullName evidence="3">Activator of Hsp90 ATPase homologue 1/2-like C-terminal domain-containing protein</fullName>
    </recommendedName>
</protein>
<dbReference type="InterPro" id="IPR013538">
    <property type="entry name" value="ASHA1/2-like_C"/>
</dbReference>
<reference evidence="4 5" key="1">
    <citation type="journal article" date="2018" name="J. Microbiol.">
        <title>Baekduia soli gen. nov., sp. nov., a novel bacterium isolated from the soil of Baekdu Mountain and proposal of a novel family name, Baekduiaceae fam. nov.</title>
        <authorList>
            <person name="An D.S."/>
            <person name="Siddiqi M.Z."/>
            <person name="Kim K.H."/>
            <person name="Yu H.S."/>
            <person name="Im W.T."/>
        </authorList>
    </citation>
    <scope>NUCLEOTIDE SEQUENCE [LARGE SCALE GENOMIC DNA]</scope>
    <source>
        <strain evidence="4 5">BR7-21</strain>
    </source>
</reference>
<feature type="compositionally biased region" description="Basic residues" evidence="2">
    <location>
        <begin position="16"/>
        <end position="29"/>
    </location>
</feature>
<feature type="region of interest" description="Disordered" evidence="2">
    <location>
        <begin position="1"/>
        <end position="54"/>
    </location>
</feature>
<evidence type="ECO:0000256" key="1">
    <source>
        <dbReference type="ARBA" id="ARBA00006817"/>
    </source>
</evidence>
<gene>
    <name evidence="4" type="ORF">FSW04_00305</name>
</gene>
<evidence type="ECO:0000313" key="4">
    <source>
        <dbReference type="EMBL" id="QEC46159.1"/>
    </source>
</evidence>
<dbReference type="Gene3D" id="3.30.530.20">
    <property type="match status" value="1"/>
</dbReference>
<evidence type="ECO:0000256" key="2">
    <source>
        <dbReference type="SAM" id="MobiDB-lite"/>
    </source>
</evidence>
<dbReference type="OrthoDB" id="8117292at2"/>
<name>A0A5B8TZL8_9ACTN</name>
<dbReference type="SUPFAM" id="SSF55961">
    <property type="entry name" value="Bet v1-like"/>
    <property type="match status" value="1"/>
</dbReference>
<accession>A0A5B8TZL8</accession>
<evidence type="ECO:0000313" key="5">
    <source>
        <dbReference type="Proteomes" id="UP000321805"/>
    </source>
</evidence>
<dbReference type="KEGG" id="bsol:FSW04_00305"/>
<dbReference type="EMBL" id="CP042430">
    <property type="protein sequence ID" value="QEC46159.1"/>
    <property type="molecule type" value="Genomic_DNA"/>
</dbReference>
<organism evidence="4 5">
    <name type="scientific">Baekduia soli</name>
    <dbReference type="NCBI Taxonomy" id="496014"/>
    <lineage>
        <taxon>Bacteria</taxon>
        <taxon>Bacillati</taxon>
        <taxon>Actinomycetota</taxon>
        <taxon>Thermoleophilia</taxon>
        <taxon>Solirubrobacterales</taxon>
        <taxon>Baekduiaceae</taxon>
        <taxon>Baekduia</taxon>
    </lineage>
</organism>
<comment type="similarity">
    <text evidence="1">Belongs to the AHA1 family.</text>
</comment>
<dbReference type="AlphaFoldDB" id="A0A5B8TZL8"/>